<dbReference type="PROSITE" id="PS51683">
    <property type="entry name" value="SAM_OMT_II"/>
    <property type="match status" value="1"/>
</dbReference>
<dbReference type="EMBL" id="JAEACU010000001">
    <property type="protein sequence ID" value="KAH7544904.1"/>
    <property type="molecule type" value="Genomic_DNA"/>
</dbReference>
<dbReference type="FunFam" id="3.40.50.150:FF:000057">
    <property type="entry name" value="O-methyltransferase ZRP4"/>
    <property type="match status" value="1"/>
</dbReference>
<dbReference type="PANTHER" id="PTHR11746">
    <property type="entry name" value="O-METHYLTRANSFERASE"/>
    <property type="match status" value="1"/>
</dbReference>
<dbReference type="CDD" id="cd02440">
    <property type="entry name" value="AdoMet_MTases"/>
    <property type="match status" value="1"/>
</dbReference>
<keyword evidence="3" id="KW-0949">S-adenosyl-L-methionine</keyword>
<dbReference type="AlphaFoldDB" id="A0A978VYX0"/>
<evidence type="ECO:0000256" key="1">
    <source>
        <dbReference type="ARBA" id="ARBA00022603"/>
    </source>
</evidence>
<comment type="caution">
    <text evidence="5">The sequence shown here is derived from an EMBL/GenBank/DDBJ whole genome shotgun (WGS) entry which is preliminary data.</text>
</comment>
<dbReference type="Proteomes" id="UP000813462">
    <property type="component" value="Unassembled WGS sequence"/>
</dbReference>
<reference evidence="5" key="1">
    <citation type="journal article" date="2021" name="Front. Plant Sci.">
        <title>Chromosome-Scale Genome Assembly for Chinese Sour Jujube and Insights Into Its Genome Evolution and Domestication Signature.</title>
        <authorList>
            <person name="Shen L.-Y."/>
            <person name="Luo H."/>
            <person name="Wang X.-L."/>
            <person name="Wang X.-M."/>
            <person name="Qiu X.-J."/>
            <person name="Liu H."/>
            <person name="Zhou S.-S."/>
            <person name="Jia K.-H."/>
            <person name="Nie S."/>
            <person name="Bao Y.-T."/>
            <person name="Zhang R.-G."/>
            <person name="Yun Q.-Z."/>
            <person name="Chai Y.-H."/>
            <person name="Lu J.-Y."/>
            <person name="Li Y."/>
            <person name="Zhao S.-W."/>
            <person name="Mao J.-F."/>
            <person name="Jia S.-G."/>
            <person name="Mao Y.-M."/>
        </authorList>
    </citation>
    <scope>NUCLEOTIDE SEQUENCE</scope>
    <source>
        <strain evidence="5">AT0</strain>
        <tissue evidence="5">Leaf</tissue>
    </source>
</reference>
<feature type="domain" description="O-methyltransferase C-terminal" evidence="4">
    <location>
        <begin position="101"/>
        <end position="308"/>
    </location>
</feature>
<evidence type="ECO:0000256" key="3">
    <source>
        <dbReference type="ARBA" id="ARBA00022691"/>
    </source>
</evidence>
<keyword evidence="2" id="KW-0808">Transferase</keyword>
<dbReference type="SUPFAM" id="SSF53335">
    <property type="entry name" value="S-adenosyl-L-methionine-dependent methyltransferases"/>
    <property type="match status" value="1"/>
</dbReference>
<dbReference type="GO" id="GO:0032259">
    <property type="term" value="P:methylation"/>
    <property type="evidence" value="ECO:0007669"/>
    <property type="project" value="UniProtKB-KW"/>
</dbReference>
<dbReference type="InterPro" id="IPR029063">
    <property type="entry name" value="SAM-dependent_MTases_sf"/>
</dbReference>
<proteinExistence type="predicted"/>
<dbReference type="GO" id="GO:0008171">
    <property type="term" value="F:O-methyltransferase activity"/>
    <property type="evidence" value="ECO:0007669"/>
    <property type="project" value="InterPro"/>
</dbReference>
<dbReference type="Gene3D" id="3.40.50.150">
    <property type="entry name" value="Vaccinia Virus protein VP39"/>
    <property type="match status" value="1"/>
</dbReference>
<gene>
    <name evidence="5" type="ORF">FEM48_Zijuj01G0035400</name>
</gene>
<evidence type="ECO:0000313" key="6">
    <source>
        <dbReference type="Proteomes" id="UP000813462"/>
    </source>
</evidence>
<organism evidence="5 6">
    <name type="scientific">Ziziphus jujuba var. spinosa</name>
    <dbReference type="NCBI Taxonomy" id="714518"/>
    <lineage>
        <taxon>Eukaryota</taxon>
        <taxon>Viridiplantae</taxon>
        <taxon>Streptophyta</taxon>
        <taxon>Embryophyta</taxon>
        <taxon>Tracheophyta</taxon>
        <taxon>Spermatophyta</taxon>
        <taxon>Magnoliopsida</taxon>
        <taxon>eudicotyledons</taxon>
        <taxon>Gunneridae</taxon>
        <taxon>Pentapetalae</taxon>
        <taxon>rosids</taxon>
        <taxon>fabids</taxon>
        <taxon>Rosales</taxon>
        <taxon>Rhamnaceae</taxon>
        <taxon>Paliureae</taxon>
        <taxon>Ziziphus</taxon>
    </lineage>
</organism>
<evidence type="ECO:0000259" key="4">
    <source>
        <dbReference type="Pfam" id="PF00891"/>
    </source>
</evidence>
<accession>A0A978VYX0</accession>
<name>A0A978VYX0_ZIZJJ</name>
<dbReference type="InterPro" id="IPR001077">
    <property type="entry name" value="COMT_C"/>
</dbReference>
<dbReference type="InterPro" id="IPR016461">
    <property type="entry name" value="COMT-like"/>
</dbReference>
<keyword evidence="1" id="KW-0489">Methyltransferase</keyword>
<protein>
    <recommendedName>
        <fullName evidence="4">O-methyltransferase C-terminal domain-containing protein</fullName>
    </recommendedName>
</protein>
<evidence type="ECO:0000256" key="2">
    <source>
        <dbReference type="ARBA" id="ARBA00022679"/>
    </source>
</evidence>
<dbReference type="Pfam" id="PF00891">
    <property type="entry name" value="Methyltransf_2"/>
    <property type="match status" value="1"/>
</dbReference>
<sequence length="326" mass="36427">MNMLLDEKPSKYEVALMESRLSKATTHPATTQNGIWGDPNSSSQVEGHPNCFVPKLEQSNIRRVRLKTHTKVANRLLLKDKLPSLSPFVISMLDPFLITPWQFLGNWFRGGKESTPFEIAHGMNIWDYANHNPEFNNLYHQAMASDSGMMNLVIRDLKPIFGGLGSLVDVGGGTGIVARIITEAFPLLKCTVLDLPHVVANLRDTQNLKLIGGDMFQSIPPADALLLKLTLHAYSDEECVKTIKKCREAIPSNGGKVIIIDIVINKSEDEHQVTETKLLIDMLMMAVGTGRERSEKDWKKLFLEAGFSRYNITPIFGLKSLIEVFP</sequence>
<evidence type="ECO:0000313" key="5">
    <source>
        <dbReference type="EMBL" id="KAH7544904.1"/>
    </source>
</evidence>